<accession>A0A6J7RCH1</accession>
<organism evidence="1">
    <name type="scientific">freshwater metagenome</name>
    <dbReference type="NCBI Taxonomy" id="449393"/>
    <lineage>
        <taxon>unclassified sequences</taxon>
        <taxon>metagenomes</taxon>
        <taxon>ecological metagenomes</taxon>
    </lineage>
</organism>
<gene>
    <name evidence="1" type="ORF">UFOPK3992_02031</name>
</gene>
<dbReference type="GO" id="GO:0006635">
    <property type="term" value="P:fatty acid beta-oxidation"/>
    <property type="evidence" value="ECO:0007669"/>
    <property type="project" value="TreeGrafter"/>
</dbReference>
<sequence length="259" mass="27405">MSNPLRLDHDGGLAVLTIDFPPLNLWGDEMWAALPAALDALAASPPRALLIRAEGRVVSAGVNVQHFQRLDEQSSLVVWQQQLAMLQTLEALPCPTVFAAHALTLTAAFELALGCDVIVAARSASFGLVERRVGLTPSSGGVQRLAALAGANRARDLVLSGDIVDADTMREWGVVTRVYDDEAFDQSARDFALDLAAGPPLGFSATKQLVREFARGGVAAADAVMPALAASLFPTSDAQRALAGFVEHGPRHTAEFEGR</sequence>
<reference evidence="1" key="1">
    <citation type="submission" date="2020-05" db="EMBL/GenBank/DDBJ databases">
        <authorList>
            <person name="Chiriac C."/>
            <person name="Salcher M."/>
            <person name="Ghai R."/>
            <person name="Kavagutti S V."/>
        </authorList>
    </citation>
    <scope>NUCLEOTIDE SEQUENCE</scope>
</reference>
<dbReference type="PANTHER" id="PTHR11941">
    <property type="entry name" value="ENOYL-COA HYDRATASE-RELATED"/>
    <property type="match status" value="1"/>
</dbReference>
<dbReference type="PANTHER" id="PTHR11941:SF54">
    <property type="entry name" value="ENOYL-COA HYDRATASE, MITOCHONDRIAL"/>
    <property type="match status" value="1"/>
</dbReference>
<dbReference type="SUPFAM" id="SSF52096">
    <property type="entry name" value="ClpP/crotonase"/>
    <property type="match status" value="1"/>
</dbReference>
<evidence type="ECO:0000313" key="1">
    <source>
        <dbReference type="EMBL" id="CAB5026523.1"/>
    </source>
</evidence>
<dbReference type="CDD" id="cd06558">
    <property type="entry name" value="crotonase-like"/>
    <property type="match status" value="1"/>
</dbReference>
<protein>
    <submittedName>
        <fullName evidence="1">Unannotated protein</fullName>
    </submittedName>
</protein>
<dbReference type="EMBL" id="CAFBOZ010000377">
    <property type="protein sequence ID" value="CAB5026523.1"/>
    <property type="molecule type" value="Genomic_DNA"/>
</dbReference>
<dbReference type="InterPro" id="IPR001753">
    <property type="entry name" value="Enoyl-CoA_hydra/iso"/>
</dbReference>
<dbReference type="InterPro" id="IPR029045">
    <property type="entry name" value="ClpP/crotonase-like_dom_sf"/>
</dbReference>
<name>A0A6J7RCH1_9ZZZZ</name>
<dbReference type="Pfam" id="PF00378">
    <property type="entry name" value="ECH_1"/>
    <property type="match status" value="1"/>
</dbReference>
<proteinExistence type="predicted"/>
<dbReference type="Gene3D" id="3.90.226.10">
    <property type="entry name" value="2-enoyl-CoA Hydratase, Chain A, domain 1"/>
    <property type="match status" value="1"/>
</dbReference>
<dbReference type="AlphaFoldDB" id="A0A6J7RCH1"/>
<dbReference type="GO" id="GO:0003824">
    <property type="term" value="F:catalytic activity"/>
    <property type="evidence" value="ECO:0007669"/>
    <property type="project" value="UniProtKB-ARBA"/>
</dbReference>